<comment type="function">
    <text evidence="9">Catalyzes the ATP-dependent phosphorylation of N-acetyl-L-glutamate.</text>
</comment>
<feature type="region of interest" description="Disordered" evidence="10">
    <location>
        <begin position="299"/>
        <end position="362"/>
    </location>
</feature>
<evidence type="ECO:0000256" key="4">
    <source>
        <dbReference type="ARBA" id="ARBA00022679"/>
    </source>
</evidence>
<name>A0A4R6DE12_9MICO</name>
<feature type="domain" description="Aspartate/glutamate/uridylate kinase" evidence="11">
    <location>
        <begin position="33"/>
        <end position="276"/>
    </location>
</feature>
<keyword evidence="6 9" id="KW-0418">Kinase</keyword>
<keyword evidence="5 9" id="KW-0547">Nucleotide-binding</keyword>
<dbReference type="InterPro" id="IPR037528">
    <property type="entry name" value="ArgB"/>
</dbReference>
<keyword evidence="3 9" id="KW-0028">Amino-acid biosynthesis</keyword>
<comment type="catalytic activity">
    <reaction evidence="8 9">
        <text>N-acetyl-L-glutamate + ATP = N-acetyl-L-glutamyl 5-phosphate + ADP</text>
        <dbReference type="Rhea" id="RHEA:14629"/>
        <dbReference type="ChEBI" id="CHEBI:30616"/>
        <dbReference type="ChEBI" id="CHEBI:44337"/>
        <dbReference type="ChEBI" id="CHEBI:57936"/>
        <dbReference type="ChEBI" id="CHEBI:456216"/>
        <dbReference type="EC" id="2.7.2.8"/>
    </reaction>
</comment>
<dbReference type="GO" id="GO:0042450">
    <property type="term" value="P:L-arginine biosynthetic process via ornithine"/>
    <property type="evidence" value="ECO:0007669"/>
    <property type="project" value="UniProtKB-UniRule"/>
</dbReference>
<dbReference type="GO" id="GO:0005524">
    <property type="term" value="F:ATP binding"/>
    <property type="evidence" value="ECO:0007669"/>
    <property type="project" value="UniProtKB-UniRule"/>
</dbReference>
<comment type="similarity">
    <text evidence="9">Belongs to the acetylglutamate kinase family. ArgB subfamily.</text>
</comment>
<dbReference type="SUPFAM" id="SSF53633">
    <property type="entry name" value="Carbamate kinase-like"/>
    <property type="match status" value="1"/>
</dbReference>
<feature type="site" description="Transition state stabilizer" evidence="9">
    <location>
        <position position="258"/>
    </location>
</feature>
<comment type="caution">
    <text evidence="12">The sequence shown here is derived from an EMBL/GenBank/DDBJ whole genome shotgun (WGS) entry which is preliminary data.</text>
</comment>
<protein>
    <recommendedName>
        <fullName evidence="9">Acetylglutamate kinase</fullName>
        <ecNumber evidence="9">2.7.2.8</ecNumber>
    </recommendedName>
    <alternativeName>
        <fullName evidence="9">N-acetyl-L-glutamate 5-phosphotransferase</fullName>
    </alternativeName>
    <alternativeName>
        <fullName evidence="9">NAG kinase</fullName>
        <shortName evidence="9">NAGK</shortName>
    </alternativeName>
</protein>
<organism evidence="12 13">
    <name type="scientific">Curtobacterium flaccumfaciens</name>
    <dbReference type="NCBI Taxonomy" id="2035"/>
    <lineage>
        <taxon>Bacteria</taxon>
        <taxon>Bacillati</taxon>
        <taxon>Actinomycetota</taxon>
        <taxon>Actinomycetes</taxon>
        <taxon>Micrococcales</taxon>
        <taxon>Microbacteriaceae</taxon>
        <taxon>Curtobacterium</taxon>
    </lineage>
</organism>
<feature type="binding site" evidence="9">
    <location>
        <begin position="73"/>
        <end position="74"/>
    </location>
    <ligand>
        <name>substrate</name>
    </ligand>
</feature>
<dbReference type="InterPro" id="IPR001057">
    <property type="entry name" value="Glu/AcGlu_kinase"/>
</dbReference>
<evidence type="ECO:0000313" key="13">
    <source>
        <dbReference type="Proteomes" id="UP000295764"/>
    </source>
</evidence>
<evidence type="ECO:0000256" key="2">
    <source>
        <dbReference type="ARBA" id="ARBA00022571"/>
    </source>
</evidence>
<dbReference type="PANTHER" id="PTHR23342:SF0">
    <property type="entry name" value="N-ACETYLGLUTAMATE SYNTHASE, MITOCHONDRIAL"/>
    <property type="match status" value="1"/>
</dbReference>
<comment type="subcellular location">
    <subcellularLocation>
        <location evidence="9">Cytoplasm</location>
    </subcellularLocation>
</comment>
<evidence type="ECO:0000256" key="8">
    <source>
        <dbReference type="ARBA" id="ARBA00048141"/>
    </source>
</evidence>
<evidence type="ECO:0000256" key="3">
    <source>
        <dbReference type="ARBA" id="ARBA00022605"/>
    </source>
</evidence>
<sequence length="362" mass="38069">MSDLTKQEEHELAAVKAATLIESLPWLKRFSGKIVVVKFGGNAMINEDLKRAFAEDMVYLRYAGLHPVVVHGGGPQISAALKEQGIESEFRGGYRVTTTEAITVVRDVLAGEVNREIVDLVNEHGDGLAVGVFGDGGSLFTGEKKGVVVDGEHFDLGHVGDITHVDPSGVLAAIEAGRIPVVSSIAIDDAHPDQALNVNADAAAGALAIALKASKLMMLTDVPGLYRNWPDRDSIVDLIAVEELRELLPSLESGMIPKMTACLDAVVGGVGGATIIDGRIPHSILLEVFTLRGAGTEVIPDPSRRTENQMTHAEIGRRVASPTSTAGLGAGRPSTGGRHEASTTEQASTAEEVSTAEEGHAQ</sequence>
<dbReference type="InterPro" id="IPR036393">
    <property type="entry name" value="AceGlu_kinase-like_sf"/>
</dbReference>
<dbReference type="NCBIfam" id="TIGR00761">
    <property type="entry name" value="argB"/>
    <property type="match status" value="1"/>
</dbReference>
<feature type="site" description="Transition state stabilizer" evidence="9">
    <location>
        <position position="38"/>
    </location>
</feature>
<dbReference type="PRINTS" id="PR00474">
    <property type="entry name" value="GLU5KINASE"/>
</dbReference>
<feature type="binding site" evidence="9">
    <location>
        <position position="95"/>
    </location>
    <ligand>
        <name>substrate</name>
    </ligand>
</feature>
<evidence type="ECO:0000259" key="11">
    <source>
        <dbReference type="Pfam" id="PF00696"/>
    </source>
</evidence>
<evidence type="ECO:0000256" key="9">
    <source>
        <dbReference type="HAMAP-Rule" id="MF_00082"/>
    </source>
</evidence>
<dbReference type="FunFam" id="3.40.1160.10:FF:000004">
    <property type="entry name" value="Acetylglutamate kinase"/>
    <property type="match status" value="1"/>
</dbReference>
<dbReference type="Gene3D" id="3.40.1160.10">
    <property type="entry name" value="Acetylglutamate kinase-like"/>
    <property type="match status" value="1"/>
</dbReference>
<dbReference type="UniPathway" id="UPA00068">
    <property type="reaction ID" value="UER00107"/>
</dbReference>
<dbReference type="AlphaFoldDB" id="A0A4R6DE12"/>
<feature type="compositionally biased region" description="Low complexity" evidence="10">
    <location>
        <begin position="343"/>
        <end position="353"/>
    </location>
</feature>
<evidence type="ECO:0000256" key="6">
    <source>
        <dbReference type="ARBA" id="ARBA00022777"/>
    </source>
</evidence>
<keyword evidence="7 9" id="KW-0067">ATP-binding</keyword>
<dbReference type="HAMAP" id="MF_00082">
    <property type="entry name" value="ArgB"/>
    <property type="match status" value="1"/>
</dbReference>
<dbReference type="Proteomes" id="UP000295764">
    <property type="component" value="Unassembled WGS sequence"/>
</dbReference>
<evidence type="ECO:0000256" key="5">
    <source>
        <dbReference type="ARBA" id="ARBA00022741"/>
    </source>
</evidence>
<dbReference type="GO" id="GO:0003991">
    <property type="term" value="F:acetylglutamate kinase activity"/>
    <property type="evidence" value="ECO:0007669"/>
    <property type="project" value="UniProtKB-UniRule"/>
</dbReference>
<dbReference type="CDD" id="cd04250">
    <property type="entry name" value="AAK_NAGK-C"/>
    <property type="match status" value="1"/>
</dbReference>
<accession>A0A4R6DE12</accession>
<dbReference type="PANTHER" id="PTHR23342">
    <property type="entry name" value="N-ACETYLGLUTAMATE SYNTHASE"/>
    <property type="match status" value="1"/>
</dbReference>
<dbReference type="GO" id="GO:0005737">
    <property type="term" value="C:cytoplasm"/>
    <property type="evidence" value="ECO:0007669"/>
    <property type="project" value="UniProtKB-SubCell"/>
</dbReference>
<comment type="pathway">
    <text evidence="1 9">Amino-acid biosynthesis; L-arginine biosynthesis; N(2)-acetyl-L-ornithine from L-glutamate: step 2/4.</text>
</comment>
<evidence type="ECO:0000256" key="1">
    <source>
        <dbReference type="ARBA" id="ARBA00004828"/>
    </source>
</evidence>
<reference evidence="12 13" key="1">
    <citation type="submission" date="2019-03" db="EMBL/GenBank/DDBJ databases">
        <title>Genomic analyses of the natural microbiome of Caenorhabditis elegans.</title>
        <authorList>
            <person name="Samuel B."/>
        </authorList>
    </citation>
    <scope>NUCLEOTIDE SEQUENCE [LARGE SCALE GENOMIC DNA]</scope>
    <source>
        <strain evidence="12 13">JUb65</strain>
    </source>
</reference>
<dbReference type="InterPro" id="IPR001048">
    <property type="entry name" value="Asp/Glu/Uridylate_kinase"/>
</dbReference>
<dbReference type="EMBL" id="SNVW01000011">
    <property type="protein sequence ID" value="TDN42660.1"/>
    <property type="molecule type" value="Genomic_DNA"/>
</dbReference>
<dbReference type="RefSeq" id="WP_243736410.1">
    <property type="nucleotide sequence ID" value="NZ_SNVW01000011.1"/>
</dbReference>
<proteinExistence type="inferred from homology"/>
<keyword evidence="4 9" id="KW-0808">Transferase</keyword>
<dbReference type="InterPro" id="IPR041727">
    <property type="entry name" value="NAGK-C"/>
</dbReference>
<gene>
    <name evidence="9" type="primary">argB</name>
    <name evidence="12" type="ORF">EDF64_111138</name>
</gene>
<evidence type="ECO:0000256" key="7">
    <source>
        <dbReference type="ARBA" id="ARBA00022840"/>
    </source>
</evidence>
<evidence type="ECO:0000313" key="12">
    <source>
        <dbReference type="EMBL" id="TDN42660.1"/>
    </source>
</evidence>
<dbReference type="EC" id="2.7.2.8" evidence="9"/>
<feature type="binding site" evidence="9">
    <location>
        <position position="197"/>
    </location>
    <ligand>
        <name>substrate</name>
    </ligand>
</feature>
<dbReference type="Pfam" id="PF00696">
    <property type="entry name" value="AA_kinase"/>
    <property type="match status" value="1"/>
</dbReference>
<keyword evidence="2 9" id="KW-0055">Arginine biosynthesis</keyword>
<keyword evidence="9" id="KW-0963">Cytoplasm</keyword>
<evidence type="ECO:0000256" key="10">
    <source>
        <dbReference type="SAM" id="MobiDB-lite"/>
    </source>
</evidence>
<dbReference type="InterPro" id="IPR004662">
    <property type="entry name" value="AcgluKinase_fam"/>
</dbReference>